<accession>A0A6H5H8S6</accession>
<name>A0A6H5H8S6_9HEMI</name>
<feature type="non-terminal residue" evidence="1">
    <location>
        <position position="1"/>
    </location>
</feature>
<feature type="non-terminal residue" evidence="1">
    <location>
        <position position="73"/>
    </location>
</feature>
<sequence>MFQIKIYKKGTITIIEQSGHCYSTGRRIPMRSTIGIVDRSNSYSQSNTNSYSKTKILKPRTLELVHFCGQKDI</sequence>
<keyword evidence="2" id="KW-1185">Reference proteome</keyword>
<reference evidence="1 2" key="1">
    <citation type="submission" date="2020-02" db="EMBL/GenBank/DDBJ databases">
        <authorList>
            <person name="Ferguson B K."/>
        </authorList>
    </citation>
    <scope>NUCLEOTIDE SEQUENCE [LARGE SCALE GENOMIC DNA]</scope>
</reference>
<protein>
    <submittedName>
        <fullName evidence="1">Uncharacterized protein</fullName>
    </submittedName>
</protein>
<dbReference type="Proteomes" id="UP000479000">
    <property type="component" value="Unassembled WGS sequence"/>
</dbReference>
<dbReference type="AlphaFoldDB" id="A0A6H5H8S6"/>
<proteinExistence type="predicted"/>
<gene>
    <name evidence="1" type="ORF">NTEN_LOCUS17158</name>
</gene>
<organism evidence="1 2">
    <name type="scientific">Nesidiocoris tenuis</name>
    <dbReference type="NCBI Taxonomy" id="355587"/>
    <lineage>
        <taxon>Eukaryota</taxon>
        <taxon>Metazoa</taxon>
        <taxon>Ecdysozoa</taxon>
        <taxon>Arthropoda</taxon>
        <taxon>Hexapoda</taxon>
        <taxon>Insecta</taxon>
        <taxon>Pterygota</taxon>
        <taxon>Neoptera</taxon>
        <taxon>Paraneoptera</taxon>
        <taxon>Hemiptera</taxon>
        <taxon>Heteroptera</taxon>
        <taxon>Panheteroptera</taxon>
        <taxon>Cimicomorpha</taxon>
        <taxon>Miridae</taxon>
        <taxon>Dicyphina</taxon>
        <taxon>Nesidiocoris</taxon>
    </lineage>
</organism>
<evidence type="ECO:0000313" key="1">
    <source>
        <dbReference type="EMBL" id="CAB0012415.1"/>
    </source>
</evidence>
<evidence type="ECO:0000313" key="2">
    <source>
        <dbReference type="Proteomes" id="UP000479000"/>
    </source>
</evidence>
<dbReference type="EMBL" id="CADCXU010025422">
    <property type="protein sequence ID" value="CAB0012415.1"/>
    <property type="molecule type" value="Genomic_DNA"/>
</dbReference>